<evidence type="ECO:0000313" key="4">
    <source>
        <dbReference type="Proteomes" id="UP001500851"/>
    </source>
</evidence>
<proteinExistence type="predicted"/>
<dbReference type="PANTHER" id="PTHR43446">
    <property type="entry name" value="MEMBRANE PROTEIN-RELATED"/>
    <property type="match status" value="1"/>
</dbReference>
<reference evidence="3 4" key="1">
    <citation type="journal article" date="2019" name="Int. J. Syst. Evol. Microbiol.">
        <title>The Global Catalogue of Microorganisms (GCM) 10K type strain sequencing project: providing services to taxonomists for standard genome sequencing and annotation.</title>
        <authorList>
            <consortium name="The Broad Institute Genomics Platform"/>
            <consortium name="The Broad Institute Genome Sequencing Center for Infectious Disease"/>
            <person name="Wu L."/>
            <person name="Ma J."/>
        </authorList>
    </citation>
    <scope>NUCLEOTIDE SEQUENCE [LARGE SCALE GENOMIC DNA]</scope>
    <source>
        <strain evidence="3 4">JCM 14736</strain>
    </source>
</reference>
<name>A0ABN2LIP0_9MICO</name>
<dbReference type="PANTHER" id="PTHR43446:SF1">
    <property type="entry name" value="BAND 7 DOMAIN-CONTAINING PROTEIN"/>
    <property type="match status" value="1"/>
</dbReference>
<dbReference type="SMART" id="SM00244">
    <property type="entry name" value="PHB"/>
    <property type="match status" value="1"/>
</dbReference>
<evidence type="ECO:0000259" key="2">
    <source>
        <dbReference type="SMART" id="SM00244"/>
    </source>
</evidence>
<evidence type="ECO:0000256" key="1">
    <source>
        <dbReference type="SAM" id="Phobius"/>
    </source>
</evidence>
<protein>
    <submittedName>
        <fullName evidence="3">SPFH domain-containing protein</fullName>
    </submittedName>
</protein>
<gene>
    <name evidence="3" type="ORF">GCM10009768_18770</name>
</gene>
<sequence length="313" mass="32812">MTTTPEPVGHDGIRVNIAERSAWHLGSAAGITALLLAIVGFPGGGLLVIGGGALLDSGDGAGGAILALGLVVIIAAVLICTMLTIVTPGHTSVRQFFGRYVGTVRRDGISLVAPFTSGKKVSVRVHNFETNELKVNDSDGNPVNIAAIVVWQVADTAKAMFAVENYGEFIETQAEAALRHVATTHPYDEPGPGEQSLRGSTDLVSAELAEEVAARVAIAGLEVIEVRISSLAYAPEIAQAMLQRQQASAVIAAREKIVEGAVTMVEQALSRLEQEGVVVLDDERRAQMVSNLLLVLTSDQRATPVINAGSLYS</sequence>
<keyword evidence="4" id="KW-1185">Reference proteome</keyword>
<dbReference type="EMBL" id="BAAAOB010000002">
    <property type="protein sequence ID" value="GAA1790043.1"/>
    <property type="molecule type" value="Genomic_DNA"/>
</dbReference>
<dbReference type="Pfam" id="PF01145">
    <property type="entry name" value="Band_7"/>
    <property type="match status" value="1"/>
</dbReference>
<keyword evidence="1" id="KW-0812">Transmembrane</keyword>
<comment type="caution">
    <text evidence="3">The sequence shown here is derived from an EMBL/GenBank/DDBJ whole genome shotgun (WGS) entry which is preliminary data.</text>
</comment>
<dbReference type="Gene3D" id="3.30.479.30">
    <property type="entry name" value="Band 7 domain"/>
    <property type="match status" value="1"/>
</dbReference>
<dbReference type="CDD" id="cd03402">
    <property type="entry name" value="SPFH_like_u2"/>
    <property type="match status" value="1"/>
</dbReference>
<accession>A0ABN2LIP0</accession>
<feature type="transmembrane region" description="Helical" evidence="1">
    <location>
        <begin position="28"/>
        <end position="55"/>
    </location>
</feature>
<keyword evidence="1" id="KW-0472">Membrane</keyword>
<evidence type="ECO:0000313" key="3">
    <source>
        <dbReference type="EMBL" id="GAA1790043.1"/>
    </source>
</evidence>
<dbReference type="RefSeq" id="WP_344031746.1">
    <property type="nucleotide sequence ID" value="NZ_BAAAOB010000002.1"/>
</dbReference>
<feature type="domain" description="Band 7" evidence="2">
    <location>
        <begin position="81"/>
        <end position="245"/>
    </location>
</feature>
<keyword evidence="1" id="KW-1133">Transmembrane helix</keyword>
<organism evidence="3 4">
    <name type="scientific">Leucobacter iarius</name>
    <dbReference type="NCBI Taxonomy" id="333963"/>
    <lineage>
        <taxon>Bacteria</taxon>
        <taxon>Bacillati</taxon>
        <taxon>Actinomycetota</taxon>
        <taxon>Actinomycetes</taxon>
        <taxon>Micrococcales</taxon>
        <taxon>Microbacteriaceae</taxon>
        <taxon>Leucobacter</taxon>
    </lineage>
</organism>
<dbReference type="Proteomes" id="UP001500851">
    <property type="component" value="Unassembled WGS sequence"/>
</dbReference>
<feature type="transmembrane region" description="Helical" evidence="1">
    <location>
        <begin position="61"/>
        <end position="86"/>
    </location>
</feature>
<dbReference type="SUPFAM" id="SSF117892">
    <property type="entry name" value="Band 7/SPFH domain"/>
    <property type="match status" value="1"/>
</dbReference>
<dbReference type="InterPro" id="IPR001107">
    <property type="entry name" value="Band_7"/>
</dbReference>
<dbReference type="InterPro" id="IPR036013">
    <property type="entry name" value="Band_7/SPFH_dom_sf"/>
</dbReference>